<evidence type="ECO:0000256" key="2">
    <source>
        <dbReference type="ARBA" id="ARBA00022741"/>
    </source>
</evidence>
<dbReference type="InterPro" id="IPR027417">
    <property type="entry name" value="P-loop_NTPase"/>
</dbReference>
<dbReference type="PROSITE" id="PS51194">
    <property type="entry name" value="HELICASE_CTER"/>
    <property type="match status" value="1"/>
</dbReference>
<keyword evidence="10" id="KW-0378">Hydrolase</keyword>
<dbReference type="InterPro" id="IPR014001">
    <property type="entry name" value="Helicase_ATP-bd"/>
</dbReference>
<dbReference type="GO" id="GO:0005524">
    <property type="term" value="F:ATP binding"/>
    <property type="evidence" value="ECO:0007669"/>
    <property type="project" value="UniProtKB-KW"/>
</dbReference>
<gene>
    <name evidence="10" type="ORF">DICSQDRAFT_37201</name>
</gene>
<keyword evidence="4" id="KW-0238">DNA-binding</keyword>
<feature type="domain" description="Helicase ATP-binding" evidence="8">
    <location>
        <begin position="34"/>
        <end position="212"/>
    </location>
</feature>
<dbReference type="AlphaFoldDB" id="R7T281"/>
<evidence type="ECO:0000256" key="1">
    <source>
        <dbReference type="ARBA" id="ARBA00005446"/>
    </source>
</evidence>
<accession>R7T281</accession>
<comment type="similarity">
    <text evidence="1">Belongs to the helicase family. RecQ subfamily.</text>
</comment>
<evidence type="ECO:0000256" key="6">
    <source>
        <dbReference type="ARBA" id="ARBA00034617"/>
    </source>
</evidence>
<dbReference type="KEGG" id="dsq:DICSQDRAFT_37201"/>
<dbReference type="HOGENOM" id="CLU_001103_19_4_1"/>
<dbReference type="GO" id="GO:0005694">
    <property type="term" value="C:chromosome"/>
    <property type="evidence" value="ECO:0007669"/>
    <property type="project" value="TreeGrafter"/>
</dbReference>
<dbReference type="Pfam" id="PF00271">
    <property type="entry name" value="Helicase_C"/>
    <property type="match status" value="1"/>
</dbReference>
<evidence type="ECO:0000259" key="9">
    <source>
        <dbReference type="PROSITE" id="PS51194"/>
    </source>
</evidence>
<evidence type="ECO:0000256" key="5">
    <source>
        <dbReference type="ARBA" id="ARBA00023235"/>
    </source>
</evidence>
<dbReference type="Gene3D" id="3.40.50.300">
    <property type="entry name" value="P-loop containing nucleotide triphosphate hydrolases"/>
    <property type="match status" value="2"/>
</dbReference>
<dbReference type="RefSeq" id="XP_007365370.1">
    <property type="nucleotide sequence ID" value="XM_007365308.1"/>
</dbReference>
<dbReference type="OMA" id="ATFRDEY"/>
<dbReference type="OrthoDB" id="3238224at2759"/>
<evidence type="ECO:0000256" key="3">
    <source>
        <dbReference type="ARBA" id="ARBA00022840"/>
    </source>
</evidence>
<dbReference type="GeneID" id="18841828"/>
<keyword evidence="2" id="KW-0547">Nucleotide-binding</keyword>
<evidence type="ECO:0000313" key="11">
    <source>
        <dbReference type="Proteomes" id="UP000053319"/>
    </source>
</evidence>
<dbReference type="PANTHER" id="PTHR13710">
    <property type="entry name" value="DNA HELICASE RECQ FAMILY MEMBER"/>
    <property type="match status" value="1"/>
</dbReference>
<dbReference type="PANTHER" id="PTHR13710:SF105">
    <property type="entry name" value="ATP-DEPENDENT DNA HELICASE Q1"/>
    <property type="match status" value="1"/>
</dbReference>
<feature type="non-terminal residue" evidence="10">
    <location>
        <position position="599"/>
    </location>
</feature>
<evidence type="ECO:0000313" key="10">
    <source>
        <dbReference type="EMBL" id="EJF62115.1"/>
    </source>
</evidence>
<dbReference type="GO" id="GO:0005737">
    <property type="term" value="C:cytoplasm"/>
    <property type="evidence" value="ECO:0007669"/>
    <property type="project" value="TreeGrafter"/>
</dbReference>
<proteinExistence type="inferred from homology"/>
<dbReference type="GO" id="GO:0000724">
    <property type="term" value="P:double-strand break repair via homologous recombination"/>
    <property type="evidence" value="ECO:0007669"/>
    <property type="project" value="TreeGrafter"/>
</dbReference>
<organism evidence="10 11">
    <name type="scientific">Dichomitus squalens (strain LYAD-421)</name>
    <name type="common">Western red white-rot fungus</name>
    <dbReference type="NCBI Taxonomy" id="732165"/>
    <lineage>
        <taxon>Eukaryota</taxon>
        <taxon>Fungi</taxon>
        <taxon>Dikarya</taxon>
        <taxon>Basidiomycota</taxon>
        <taxon>Agaricomycotina</taxon>
        <taxon>Agaricomycetes</taxon>
        <taxon>Polyporales</taxon>
        <taxon>Polyporaceae</taxon>
        <taxon>Dichomitus</taxon>
    </lineage>
</organism>
<evidence type="ECO:0000259" key="8">
    <source>
        <dbReference type="PROSITE" id="PS51192"/>
    </source>
</evidence>
<dbReference type="EMBL" id="JH719407">
    <property type="protein sequence ID" value="EJF62115.1"/>
    <property type="molecule type" value="Genomic_DNA"/>
</dbReference>
<dbReference type="InterPro" id="IPR011545">
    <property type="entry name" value="DEAD/DEAH_box_helicase_dom"/>
</dbReference>
<dbReference type="InterPro" id="IPR001650">
    <property type="entry name" value="Helicase_C-like"/>
</dbReference>
<keyword evidence="5" id="KW-0413">Isomerase</keyword>
<dbReference type="GO" id="GO:0003677">
    <property type="term" value="F:DNA binding"/>
    <property type="evidence" value="ECO:0007669"/>
    <property type="project" value="UniProtKB-KW"/>
</dbReference>
<feature type="non-terminal residue" evidence="10">
    <location>
        <position position="1"/>
    </location>
</feature>
<sequence length="599" mass="67294">RPRLTQDQLDNLAAKMRMTYGWDSDPKPFQLEAVKAQLEGVDMIVQAPTGAGKTAIAAGPHLWRGSEQTFTIMVCPLLSLEEEMVRKTFATDFHLKAIALNSGNGGCSPRKIKEILAHKYQVILISPEMLQSRTFTDRVLRNAGFMRHIMSLFIDEAHCIAHWGADFRKKYGSLGKIRVFFPRGTPVIAVTATLTARVRRTIHHTLLFAQSPSQSRFVNVGNNRPNISIVVRACEHPLNSYVDLAFVIPPNIQDLRDIPKTYLYVDDIASGTEIINYLGDRLEATAHPSIQTSTRLTSLREVIRPSNATLSQEYRTEAMARFRSGDVRVLVCTDAAGMGCNMPDIDRVVQWKLPATFSHFIQRAGRAARGPGRMGVAILLVERSAYNTDLVNQTSMPPPSLPNTNVDVRRTKYMIPNKAAATGKRDTKKIREYAIAHGVNRGGSLKQDDLPTGEQPRIDLDRADESLLTLVQSTRVCRRRIWAEVFESPICETAPYVRCCDICCPDLLDIARPPPSTRQAQVRQAKKGLHNPCARDHFRAWRKRIYARDHTDAMYDETIIFDDDLIAALDCVGPLSPEYITSVLQGKWAFWPKYGEELI</sequence>
<dbReference type="GO" id="GO:0009378">
    <property type="term" value="F:four-way junction helicase activity"/>
    <property type="evidence" value="ECO:0007669"/>
    <property type="project" value="TreeGrafter"/>
</dbReference>
<dbReference type="SMART" id="SM00490">
    <property type="entry name" value="HELICc"/>
    <property type="match status" value="1"/>
</dbReference>
<dbReference type="EC" id="5.6.2.4" evidence="7"/>
<evidence type="ECO:0000256" key="7">
    <source>
        <dbReference type="ARBA" id="ARBA00034808"/>
    </source>
</evidence>
<evidence type="ECO:0000256" key="4">
    <source>
        <dbReference type="ARBA" id="ARBA00023125"/>
    </source>
</evidence>
<name>R7T281_DICSQ</name>
<dbReference type="GO" id="GO:0043138">
    <property type="term" value="F:3'-5' DNA helicase activity"/>
    <property type="evidence" value="ECO:0007669"/>
    <property type="project" value="UniProtKB-EC"/>
</dbReference>
<dbReference type="Proteomes" id="UP000053319">
    <property type="component" value="Unassembled WGS sequence"/>
</dbReference>
<reference evidence="10 11" key="1">
    <citation type="journal article" date="2012" name="Science">
        <title>The Paleozoic origin of enzymatic lignin decomposition reconstructed from 31 fungal genomes.</title>
        <authorList>
            <person name="Floudas D."/>
            <person name="Binder M."/>
            <person name="Riley R."/>
            <person name="Barry K."/>
            <person name="Blanchette R.A."/>
            <person name="Henrissat B."/>
            <person name="Martinez A.T."/>
            <person name="Otillar R."/>
            <person name="Spatafora J.W."/>
            <person name="Yadav J.S."/>
            <person name="Aerts A."/>
            <person name="Benoit I."/>
            <person name="Boyd A."/>
            <person name="Carlson A."/>
            <person name="Copeland A."/>
            <person name="Coutinho P.M."/>
            <person name="de Vries R.P."/>
            <person name="Ferreira P."/>
            <person name="Findley K."/>
            <person name="Foster B."/>
            <person name="Gaskell J."/>
            <person name="Glotzer D."/>
            <person name="Gorecki P."/>
            <person name="Heitman J."/>
            <person name="Hesse C."/>
            <person name="Hori C."/>
            <person name="Igarashi K."/>
            <person name="Jurgens J.A."/>
            <person name="Kallen N."/>
            <person name="Kersten P."/>
            <person name="Kohler A."/>
            <person name="Kuees U."/>
            <person name="Kumar T.K.A."/>
            <person name="Kuo A."/>
            <person name="LaButti K."/>
            <person name="Larrondo L.F."/>
            <person name="Lindquist E."/>
            <person name="Ling A."/>
            <person name="Lombard V."/>
            <person name="Lucas S."/>
            <person name="Lundell T."/>
            <person name="Martin R."/>
            <person name="McLaughlin D.J."/>
            <person name="Morgenstern I."/>
            <person name="Morin E."/>
            <person name="Murat C."/>
            <person name="Nagy L.G."/>
            <person name="Nolan M."/>
            <person name="Ohm R.A."/>
            <person name="Patyshakuliyeva A."/>
            <person name="Rokas A."/>
            <person name="Ruiz-Duenas F.J."/>
            <person name="Sabat G."/>
            <person name="Salamov A."/>
            <person name="Samejima M."/>
            <person name="Schmutz J."/>
            <person name="Slot J.C."/>
            <person name="St John F."/>
            <person name="Stenlid J."/>
            <person name="Sun H."/>
            <person name="Sun S."/>
            <person name="Syed K."/>
            <person name="Tsang A."/>
            <person name="Wiebenga A."/>
            <person name="Young D."/>
            <person name="Pisabarro A."/>
            <person name="Eastwood D.C."/>
            <person name="Martin F."/>
            <person name="Cullen D."/>
            <person name="Grigoriev I.V."/>
            <person name="Hibbett D.S."/>
        </authorList>
    </citation>
    <scope>NUCLEOTIDE SEQUENCE [LARGE SCALE GENOMIC DNA]</scope>
    <source>
        <strain evidence="10 11">LYAD-421 SS1</strain>
    </source>
</reference>
<dbReference type="GO" id="GO:0016787">
    <property type="term" value="F:hydrolase activity"/>
    <property type="evidence" value="ECO:0007669"/>
    <property type="project" value="UniProtKB-KW"/>
</dbReference>
<comment type="catalytic activity">
    <reaction evidence="6">
        <text>Couples ATP hydrolysis with the unwinding of duplex DNA by translocating in the 3'-5' direction.</text>
        <dbReference type="EC" id="5.6.2.4"/>
    </reaction>
</comment>
<feature type="domain" description="Helicase C-terminal" evidence="9">
    <location>
        <begin position="264"/>
        <end position="409"/>
    </location>
</feature>
<keyword evidence="3" id="KW-0067">ATP-binding</keyword>
<dbReference type="Pfam" id="PF00270">
    <property type="entry name" value="DEAD"/>
    <property type="match status" value="1"/>
</dbReference>
<dbReference type="SMART" id="SM00487">
    <property type="entry name" value="DEXDc"/>
    <property type="match status" value="1"/>
</dbReference>
<dbReference type="PROSITE" id="PS51192">
    <property type="entry name" value="HELICASE_ATP_BIND_1"/>
    <property type="match status" value="1"/>
</dbReference>
<dbReference type="SUPFAM" id="SSF52540">
    <property type="entry name" value="P-loop containing nucleoside triphosphate hydrolases"/>
    <property type="match status" value="1"/>
</dbReference>
<protein>
    <recommendedName>
        <fullName evidence="7">DNA 3'-5' helicase</fullName>
        <ecNumber evidence="7">5.6.2.4</ecNumber>
    </recommendedName>
</protein>